<dbReference type="Gene3D" id="1.10.10.10">
    <property type="entry name" value="Winged helix-like DNA-binding domain superfamily/Winged helix DNA-binding domain"/>
    <property type="match status" value="1"/>
</dbReference>
<dbReference type="InterPro" id="IPR027548">
    <property type="entry name" value="Ribosomal_eS19_archaeal"/>
</dbReference>
<dbReference type="GO" id="GO:0022627">
    <property type="term" value="C:cytosolic small ribosomal subunit"/>
    <property type="evidence" value="ECO:0007669"/>
    <property type="project" value="TreeGrafter"/>
</dbReference>
<dbReference type="eggNOG" id="arCOG01344">
    <property type="taxonomic scope" value="Archaea"/>
</dbReference>
<dbReference type="SMART" id="SM01413">
    <property type="entry name" value="Ribosomal_S19e"/>
    <property type="match status" value="1"/>
</dbReference>
<evidence type="ECO:0000256" key="3">
    <source>
        <dbReference type="ARBA" id="ARBA00023274"/>
    </source>
</evidence>
<dbReference type="HAMAP" id="MF_01474">
    <property type="entry name" value="Ribosomal_eS19"/>
    <property type="match status" value="1"/>
</dbReference>
<dbReference type="EMBL" id="CP001140">
    <property type="protein sequence ID" value="ACL11440.1"/>
    <property type="molecule type" value="Genomic_DNA"/>
</dbReference>
<dbReference type="SUPFAM" id="SSF46785">
    <property type="entry name" value="Winged helix' DNA-binding domain"/>
    <property type="match status" value="1"/>
</dbReference>
<dbReference type="Proteomes" id="UP000006903">
    <property type="component" value="Chromosome"/>
</dbReference>
<keyword evidence="3 5" id="KW-0687">Ribonucleoprotein</keyword>
<evidence type="ECO:0000256" key="5">
    <source>
        <dbReference type="HAMAP-Rule" id="MF_01474"/>
    </source>
</evidence>
<dbReference type="InterPro" id="IPR001266">
    <property type="entry name" value="Ribosomal_eS19"/>
</dbReference>
<dbReference type="InterPro" id="IPR036390">
    <property type="entry name" value="WH_DNA-bd_sf"/>
</dbReference>
<evidence type="ECO:0000256" key="4">
    <source>
        <dbReference type="ARBA" id="ARBA00035143"/>
    </source>
</evidence>
<dbReference type="NCBIfam" id="NF006811">
    <property type="entry name" value="PRK09333.1"/>
    <property type="match status" value="1"/>
</dbReference>
<dbReference type="STRING" id="490899.DKAM_1114"/>
<organism evidence="6 7">
    <name type="scientific">Desulfurococcus amylolyticus (strain DSM 18924 / JCM 16383 / VKM B-2413 / 1221n)</name>
    <name type="common">Desulfurococcus kamchatkensis</name>
    <dbReference type="NCBI Taxonomy" id="490899"/>
    <lineage>
        <taxon>Archaea</taxon>
        <taxon>Thermoproteota</taxon>
        <taxon>Thermoprotei</taxon>
        <taxon>Desulfurococcales</taxon>
        <taxon>Desulfurococcaceae</taxon>
        <taxon>Desulfurococcus</taxon>
    </lineage>
</organism>
<proteinExistence type="inferred from homology"/>
<dbReference type="InterPro" id="IPR036388">
    <property type="entry name" value="WH-like_DNA-bd_sf"/>
</dbReference>
<dbReference type="PANTHER" id="PTHR11710">
    <property type="entry name" value="40S RIBOSOMAL PROTEIN S19"/>
    <property type="match status" value="1"/>
</dbReference>
<dbReference type="GO" id="GO:0000028">
    <property type="term" value="P:ribosomal small subunit assembly"/>
    <property type="evidence" value="ECO:0007669"/>
    <property type="project" value="TreeGrafter"/>
</dbReference>
<dbReference type="HOGENOM" id="CLU_108559_1_0_2"/>
<keyword evidence="2 5" id="KW-0689">Ribosomal protein</keyword>
<name>B8D5Q9_DESA1</name>
<evidence type="ECO:0000256" key="2">
    <source>
        <dbReference type="ARBA" id="ARBA00022980"/>
    </source>
</evidence>
<dbReference type="RefSeq" id="WP_012608781.1">
    <property type="nucleotide sequence ID" value="NC_011766.1"/>
</dbReference>
<evidence type="ECO:0000313" key="6">
    <source>
        <dbReference type="EMBL" id="ACL11440.1"/>
    </source>
</evidence>
<comment type="similarity">
    <text evidence="1 5">Belongs to the eukaryotic ribosomal protein eS19 family.</text>
</comment>
<accession>B8D5Q9</accession>
<dbReference type="AlphaFoldDB" id="B8D5Q9"/>
<gene>
    <name evidence="5" type="primary">rps19e</name>
    <name evidence="6" type="ordered locus">DKAM_1114</name>
</gene>
<sequence>MVTALEVPADKLIERLVEYLKANVPEVKPPTWSMFVKTSSHKEKPPTNPEWWYYRAASILRKLYKAGEPVGLTELRREYGGRKNRGVRPERTVRAPGNAIRKILQQLEQAQLVRRTRKGRILTPQGKSLLDRLSFEILSELSRANPELSKYLPPTSH</sequence>
<evidence type="ECO:0000313" key="7">
    <source>
        <dbReference type="Proteomes" id="UP000006903"/>
    </source>
</evidence>
<dbReference type="Pfam" id="PF01090">
    <property type="entry name" value="Ribosomal_S19e"/>
    <property type="match status" value="1"/>
</dbReference>
<comment type="function">
    <text evidence="5">May be involved in maturation of the 30S ribosomal subunit.</text>
</comment>
<dbReference type="GO" id="GO:0006412">
    <property type="term" value="P:translation"/>
    <property type="evidence" value="ECO:0007669"/>
    <property type="project" value="UniProtKB-UniRule"/>
</dbReference>
<protein>
    <recommendedName>
        <fullName evidence="4 5">Small ribosomal subunit protein eS19</fullName>
    </recommendedName>
</protein>
<evidence type="ECO:0000256" key="1">
    <source>
        <dbReference type="ARBA" id="ARBA00010014"/>
    </source>
</evidence>
<dbReference type="PANTHER" id="PTHR11710:SF0">
    <property type="entry name" value="40S RIBOSOMAL PROTEIN S19"/>
    <property type="match status" value="1"/>
</dbReference>
<dbReference type="GO" id="GO:0003735">
    <property type="term" value="F:structural constituent of ribosome"/>
    <property type="evidence" value="ECO:0007669"/>
    <property type="project" value="InterPro"/>
</dbReference>
<dbReference type="FunFam" id="1.10.10.10:FF:000449">
    <property type="entry name" value="30S ribosomal protein S19e"/>
    <property type="match status" value="1"/>
</dbReference>
<dbReference type="KEGG" id="dka:DKAM_1114"/>
<dbReference type="GeneID" id="7171208"/>
<dbReference type="GO" id="GO:0003723">
    <property type="term" value="F:RNA binding"/>
    <property type="evidence" value="ECO:0007669"/>
    <property type="project" value="TreeGrafter"/>
</dbReference>
<reference evidence="6 7" key="1">
    <citation type="journal article" date="2009" name="J. Bacteriol.">
        <title>Complete genome sequence of the anaerobic, protein-degrading hyperthermophilic crenarchaeon Desulfurococcus kamchatkensis.</title>
        <authorList>
            <person name="Ravin N.V."/>
            <person name="Mardanov A.V."/>
            <person name="Beletsky A.V."/>
            <person name="Kublanov I.V."/>
            <person name="Kolganova T.V."/>
            <person name="Lebedinsky A.V."/>
            <person name="Chernyh N.A."/>
            <person name="Bonch-Osmolovskaya E.A."/>
            <person name="Skryabin K.G."/>
        </authorList>
    </citation>
    <scope>NUCLEOTIDE SEQUENCE [LARGE SCALE GENOMIC DNA]</scope>
    <source>
        <strain evidence="7">DSM 18924 / JCM 16383 / VKM B-2413 / 1221n</strain>
    </source>
</reference>
<comment type="subunit">
    <text evidence="5">Part of the 30S ribosomal subunit.</text>
</comment>